<dbReference type="PANTHER" id="PTHR19136">
    <property type="entry name" value="MOLYBDENUM COFACTOR GUANYLYLTRANSFERASE"/>
    <property type="match status" value="1"/>
</dbReference>
<keyword evidence="5" id="KW-0460">Magnesium</keyword>
<dbReference type="AlphaFoldDB" id="A0A381VW58"/>
<dbReference type="Gene3D" id="3.90.550.10">
    <property type="entry name" value="Spore Coat Polysaccharide Biosynthesis Protein SpsA, Chain A"/>
    <property type="match status" value="1"/>
</dbReference>
<dbReference type="PANTHER" id="PTHR19136:SF81">
    <property type="entry name" value="MOLYBDENUM COFACTOR GUANYLYLTRANSFERASE"/>
    <property type="match status" value="1"/>
</dbReference>
<proteinExistence type="predicted"/>
<evidence type="ECO:0000256" key="3">
    <source>
        <dbReference type="ARBA" id="ARBA00022723"/>
    </source>
</evidence>
<dbReference type="EMBL" id="UINC01009806">
    <property type="protein sequence ID" value="SVA43877.1"/>
    <property type="molecule type" value="Genomic_DNA"/>
</dbReference>
<dbReference type="Pfam" id="PF12804">
    <property type="entry name" value="NTP_transf_3"/>
    <property type="match status" value="1"/>
</dbReference>
<evidence type="ECO:0000256" key="6">
    <source>
        <dbReference type="ARBA" id="ARBA00023134"/>
    </source>
</evidence>
<dbReference type="GO" id="GO:0005525">
    <property type="term" value="F:GTP binding"/>
    <property type="evidence" value="ECO:0007669"/>
    <property type="project" value="UniProtKB-KW"/>
</dbReference>
<name>A0A381VW58_9ZZZZ</name>
<feature type="non-terminal residue" evidence="9">
    <location>
        <position position="169"/>
    </location>
</feature>
<evidence type="ECO:0000259" key="8">
    <source>
        <dbReference type="Pfam" id="PF12804"/>
    </source>
</evidence>
<evidence type="ECO:0000256" key="1">
    <source>
        <dbReference type="ARBA" id="ARBA00022490"/>
    </source>
</evidence>
<dbReference type="CDD" id="cd02503">
    <property type="entry name" value="MobA"/>
    <property type="match status" value="1"/>
</dbReference>
<keyword evidence="3" id="KW-0479">Metal-binding</keyword>
<dbReference type="GO" id="GO:0006777">
    <property type="term" value="P:Mo-molybdopterin cofactor biosynthetic process"/>
    <property type="evidence" value="ECO:0007669"/>
    <property type="project" value="UniProtKB-KW"/>
</dbReference>
<protein>
    <recommendedName>
        <fullName evidence="8">MobA-like NTP transferase domain-containing protein</fullName>
    </recommendedName>
</protein>
<dbReference type="GO" id="GO:0046872">
    <property type="term" value="F:metal ion binding"/>
    <property type="evidence" value="ECO:0007669"/>
    <property type="project" value="UniProtKB-KW"/>
</dbReference>
<dbReference type="InterPro" id="IPR025877">
    <property type="entry name" value="MobA-like_NTP_Trfase"/>
</dbReference>
<evidence type="ECO:0000313" key="9">
    <source>
        <dbReference type="EMBL" id="SVA43877.1"/>
    </source>
</evidence>
<keyword evidence="1" id="KW-0963">Cytoplasm</keyword>
<dbReference type="SUPFAM" id="SSF53448">
    <property type="entry name" value="Nucleotide-diphospho-sugar transferases"/>
    <property type="match status" value="1"/>
</dbReference>
<dbReference type="InterPro" id="IPR013482">
    <property type="entry name" value="Molybde_CF_guanTrfase"/>
</dbReference>
<reference evidence="9" key="1">
    <citation type="submission" date="2018-05" db="EMBL/GenBank/DDBJ databases">
        <authorList>
            <person name="Lanie J.A."/>
            <person name="Ng W.-L."/>
            <person name="Kazmierczak K.M."/>
            <person name="Andrzejewski T.M."/>
            <person name="Davidsen T.M."/>
            <person name="Wayne K.J."/>
            <person name="Tettelin H."/>
            <person name="Glass J.I."/>
            <person name="Rusch D."/>
            <person name="Podicherti R."/>
            <person name="Tsui H.-C.T."/>
            <person name="Winkler M.E."/>
        </authorList>
    </citation>
    <scope>NUCLEOTIDE SEQUENCE</scope>
</reference>
<evidence type="ECO:0000256" key="7">
    <source>
        <dbReference type="ARBA" id="ARBA00023150"/>
    </source>
</evidence>
<sequence length="169" mass="17351">MGRDKAFLEVRGHPMVAAIAGVLEAVVGPGIVVVGGDEPRIRDLGLLGIPDLHPGAGPLGGILTALSHFRDLCDHVVVLSCDLPGASVSSVRTLADAAGQAPGILVPVLEGRRQWMHACWPTAALPALEAAFATGERAPRRALGGLSVVEVVGLDPASLRDADRPGDLD</sequence>
<evidence type="ECO:0000256" key="4">
    <source>
        <dbReference type="ARBA" id="ARBA00022741"/>
    </source>
</evidence>
<keyword evidence="4" id="KW-0547">Nucleotide-binding</keyword>
<organism evidence="9">
    <name type="scientific">marine metagenome</name>
    <dbReference type="NCBI Taxonomy" id="408172"/>
    <lineage>
        <taxon>unclassified sequences</taxon>
        <taxon>metagenomes</taxon>
        <taxon>ecological metagenomes</taxon>
    </lineage>
</organism>
<feature type="domain" description="MobA-like NTP transferase" evidence="8">
    <location>
        <begin position="1"/>
        <end position="143"/>
    </location>
</feature>
<keyword evidence="6" id="KW-0342">GTP-binding</keyword>
<accession>A0A381VW58</accession>
<dbReference type="InterPro" id="IPR029044">
    <property type="entry name" value="Nucleotide-diphossugar_trans"/>
</dbReference>
<evidence type="ECO:0000256" key="2">
    <source>
        <dbReference type="ARBA" id="ARBA00022679"/>
    </source>
</evidence>
<gene>
    <name evidence="9" type="ORF">METZ01_LOCUS96731</name>
</gene>
<keyword evidence="7" id="KW-0501">Molybdenum cofactor biosynthesis</keyword>
<dbReference type="GO" id="GO:0016779">
    <property type="term" value="F:nucleotidyltransferase activity"/>
    <property type="evidence" value="ECO:0007669"/>
    <property type="project" value="UniProtKB-ARBA"/>
</dbReference>
<evidence type="ECO:0000256" key="5">
    <source>
        <dbReference type="ARBA" id="ARBA00022842"/>
    </source>
</evidence>
<keyword evidence="2" id="KW-0808">Transferase</keyword>